<dbReference type="Proteomes" id="UP001066276">
    <property type="component" value="Chromosome 9"/>
</dbReference>
<protein>
    <submittedName>
        <fullName evidence="2">Uncharacterized protein</fullName>
    </submittedName>
</protein>
<evidence type="ECO:0000256" key="1">
    <source>
        <dbReference type="SAM" id="MobiDB-lite"/>
    </source>
</evidence>
<feature type="compositionally biased region" description="Low complexity" evidence="1">
    <location>
        <begin position="112"/>
        <end position="123"/>
    </location>
</feature>
<keyword evidence="3" id="KW-1185">Reference proteome</keyword>
<evidence type="ECO:0000313" key="3">
    <source>
        <dbReference type="Proteomes" id="UP001066276"/>
    </source>
</evidence>
<name>A0AAV7MPX4_PLEWA</name>
<reference evidence="2" key="1">
    <citation type="journal article" date="2022" name="bioRxiv">
        <title>Sequencing and chromosome-scale assembly of the giantPleurodeles waltlgenome.</title>
        <authorList>
            <person name="Brown T."/>
            <person name="Elewa A."/>
            <person name="Iarovenko S."/>
            <person name="Subramanian E."/>
            <person name="Araus A.J."/>
            <person name="Petzold A."/>
            <person name="Susuki M."/>
            <person name="Suzuki K.-i.T."/>
            <person name="Hayashi T."/>
            <person name="Toyoda A."/>
            <person name="Oliveira C."/>
            <person name="Osipova E."/>
            <person name="Leigh N.D."/>
            <person name="Simon A."/>
            <person name="Yun M.H."/>
        </authorList>
    </citation>
    <scope>NUCLEOTIDE SEQUENCE</scope>
    <source>
        <strain evidence="2">20211129_DDA</strain>
        <tissue evidence="2">Liver</tissue>
    </source>
</reference>
<sequence>MPEGCISIMLKPALYGSDLSSYRPHMMINTDMKSHHCKYPIKNVFKKTYWRRGQPTWQIGRELRRLRLVSPGPDTVRRWGGVDGPPLSRGSAADPWERRNPAKLPVEREATPGGAPRAGPVVRRGPRWTSRSRLEPERGRCSEVED</sequence>
<feature type="compositionally biased region" description="Basic and acidic residues" evidence="1">
    <location>
        <begin position="132"/>
        <end position="146"/>
    </location>
</feature>
<dbReference type="AlphaFoldDB" id="A0AAV7MPX4"/>
<feature type="region of interest" description="Disordered" evidence="1">
    <location>
        <begin position="74"/>
        <end position="146"/>
    </location>
</feature>
<comment type="caution">
    <text evidence="2">The sequence shown here is derived from an EMBL/GenBank/DDBJ whole genome shotgun (WGS) entry which is preliminary data.</text>
</comment>
<feature type="compositionally biased region" description="Basic and acidic residues" evidence="1">
    <location>
        <begin position="95"/>
        <end position="110"/>
    </location>
</feature>
<gene>
    <name evidence="2" type="ORF">NDU88_003220</name>
</gene>
<evidence type="ECO:0000313" key="2">
    <source>
        <dbReference type="EMBL" id="KAJ1105816.1"/>
    </source>
</evidence>
<dbReference type="EMBL" id="JANPWB010000013">
    <property type="protein sequence ID" value="KAJ1105816.1"/>
    <property type="molecule type" value="Genomic_DNA"/>
</dbReference>
<proteinExistence type="predicted"/>
<accession>A0AAV7MPX4</accession>
<organism evidence="2 3">
    <name type="scientific">Pleurodeles waltl</name>
    <name type="common">Iberian ribbed newt</name>
    <dbReference type="NCBI Taxonomy" id="8319"/>
    <lineage>
        <taxon>Eukaryota</taxon>
        <taxon>Metazoa</taxon>
        <taxon>Chordata</taxon>
        <taxon>Craniata</taxon>
        <taxon>Vertebrata</taxon>
        <taxon>Euteleostomi</taxon>
        <taxon>Amphibia</taxon>
        <taxon>Batrachia</taxon>
        <taxon>Caudata</taxon>
        <taxon>Salamandroidea</taxon>
        <taxon>Salamandridae</taxon>
        <taxon>Pleurodelinae</taxon>
        <taxon>Pleurodeles</taxon>
    </lineage>
</organism>